<keyword evidence="2" id="KW-1185">Reference proteome</keyword>
<dbReference type="AlphaFoldDB" id="A0A420YF85"/>
<accession>A0A420YF85</accession>
<gene>
    <name evidence="1" type="ORF">DL546_006004</name>
</gene>
<dbReference type="EMBL" id="QVQW01000013">
    <property type="protein sequence ID" value="RKU46595.1"/>
    <property type="molecule type" value="Genomic_DNA"/>
</dbReference>
<reference evidence="1 2" key="1">
    <citation type="submission" date="2018-08" db="EMBL/GenBank/DDBJ databases">
        <title>Draft genome of the lignicolous fungus Coniochaeta pulveracea.</title>
        <authorList>
            <person name="Borstlap C.J."/>
            <person name="De Witt R.N."/>
            <person name="Botha A."/>
            <person name="Volschenk H."/>
        </authorList>
    </citation>
    <scope>NUCLEOTIDE SEQUENCE [LARGE SCALE GENOMIC DNA]</scope>
    <source>
        <strain evidence="1 2">CAB683</strain>
    </source>
</reference>
<evidence type="ECO:0000313" key="1">
    <source>
        <dbReference type="EMBL" id="RKU46595.1"/>
    </source>
</evidence>
<organism evidence="1 2">
    <name type="scientific">Coniochaeta pulveracea</name>
    <dbReference type="NCBI Taxonomy" id="177199"/>
    <lineage>
        <taxon>Eukaryota</taxon>
        <taxon>Fungi</taxon>
        <taxon>Dikarya</taxon>
        <taxon>Ascomycota</taxon>
        <taxon>Pezizomycotina</taxon>
        <taxon>Sordariomycetes</taxon>
        <taxon>Sordariomycetidae</taxon>
        <taxon>Coniochaetales</taxon>
        <taxon>Coniochaetaceae</taxon>
        <taxon>Coniochaeta</taxon>
    </lineage>
</organism>
<sequence length="655" mass="74720">MTLNITTAARLQRHTGKCTALLQRHSAFRHVRCMMLVGYNTHRYHMSGYEDELDDIQFDFLRWQFGPAPSFDWDVNHHRLQGLPDNSEFTWNLGADRSRAQAAYDADTLWTPLAELLLLLPGLTNLVYGCPSQFPPCLLRALHDKARSHRPRLHLHTFELRMLEDGSAASDGIPDPHELALITSPCLDSVWLVDRKIRVTVDSQQITHTLPGRQAQALKEMIKTEGLAPNLRKVRVMQGPTSRFSSTDPRALPRTWLPEELESRDRKKQTVALEHLELTCYGSIPSVTDADTQYWQGLTNMDTLRELHLTQSVDERGLHELQSLRFPALTALTFRCVDFPDACYMDGVKQFIRNQLRLEWLRMLAWDWSVSSFTDNPKDGSSTHQRPNRTLRTLHLEYSICLPSSPPRGAILSRFYLASPSEVTQLGAFHPCVEHLCLVVRRSKGDCNEVARYKALGASFPRLKRLSLTLDASPPGVVWPRPVVWSSPVPRPENSTDSFENHYCRVRPYTNGHIMDVMVNSALDGRLARQIFKAIASPSLETMIVRVKGGTDFIPFPRLPGERPLMNQMPGLALTPWLNGLAREWRVERLLPDADVKVREISRNAEGWVRQGDNPMGVHEMDPLVKHFRTLWPETRSGSKGWFDDWESWPLASEA</sequence>
<dbReference type="OrthoDB" id="3945550at2759"/>
<dbReference type="Proteomes" id="UP000275385">
    <property type="component" value="Unassembled WGS sequence"/>
</dbReference>
<protein>
    <submittedName>
        <fullName evidence="1">Uncharacterized protein</fullName>
    </submittedName>
</protein>
<proteinExistence type="predicted"/>
<dbReference type="STRING" id="177199.A0A420YF85"/>
<comment type="caution">
    <text evidence="1">The sequence shown here is derived from an EMBL/GenBank/DDBJ whole genome shotgun (WGS) entry which is preliminary data.</text>
</comment>
<name>A0A420YF85_9PEZI</name>
<evidence type="ECO:0000313" key="2">
    <source>
        <dbReference type="Proteomes" id="UP000275385"/>
    </source>
</evidence>